<accession>A0A2A6D119</accession>
<gene>
    <name evidence="1" type="primary">WBGene00283578</name>
</gene>
<sequence length="109" mass="13143">MFDCTWEYRIRKSVDRVGGTKEKKKKEKSPNTRLQILEESEANRLGIQKRAMIMEREERRNTCTIQMVDCHHGELFMENGKEKERQQYVREHAIVKKNERIHVEKRGII</sequence>
<proteinExistence type="predicted"/>
<evidence type="ECO:0000313" key="1">
    <source>
        <dbReference type="EnsemblMetazoa" id="PPA45209.1"/>
    </source>
</evidence>
<dbReference type="EnsemblMetazoa" id="PPA45209.1">
    <property type="protein sequence ID" value="PPA45209.1"/>
    <property type="gene ID" value="WBGene00283578"/>
</dbReference>
<dbReference type="AlphaFoldDB" id="A0A2A6D119"/>
<keyword evidence="2" id="KW-1185">Reference proteome</keyword>
<name>A0A2A6D119_PRIPA</name>
<evidence type="ECO:0000313" key="2">
    <source>
        <dbReference type="Proteomes" id="UP000005239"/>
    </source>
</evidence>
<dbReference type="Proteomes" id="UP000005239">
    <property type="component" value="Unassembled WGS sequence"/>
</dbReference>
<reference evidence="1" key="2">
    <citation type="submission" date="2022-06" db="UniProtKB">
        <authorList>
            <consortium name="EnsemblMetazoa"/>
        </authorList>
    </citation>
    <scope>IDENTIFICATION</scope>
    <source>
        <strain evidence="1">PS312</strain>
    </source>
</reference>
<accession>A0A8R1V359</accession>
<organism evidence="1 2">
    <name type="scientific">Pristionchus pacificus</name>
    <name type="common">Parasitic nematode worm</name>
    <dbReference type="NCBI Taxonomy" id="54126"/>
    <lineage>
        <taxon>Eukaryota</taxon>
        <taxon>Metazoa</taxon>
        <taxon>Ecdysozoa</taxon>
        <taxon>Nematoda</taxon>
        <taxon>Chromadorea</taxon>
        <taxon>Rhabditida</taxon>
        <taxon>Rhabditina</taxon>
        <taxon>Diplogasteromorpha</taxon>
        <taxon>Diplogasteroidea</taxon>
        <taxon>Neodiplogasteridae</taxon>
        <taxon>Pristionchus</taxon>
    </lineage>
</organism>
<protein>
    <submittedName>
        <fullName evidence="1">Uncharacterized protein</fullName>
    </submittedName>
</protein>
<reference evidence="2" key="1">
    <citation type="journal article" date="2008" name="Nat. Genet.">
        <title>The Pristionchus pacificus genome provides a unique perspective on nematode lifestyle and parasitism.</title>
        <authorList>
            <person name="Dieterich C."/>
            <person name="Clifton S.W."/>
            <person name="Schuster L.N."/>
            <person name="Chinwalla A."/>
            <person name="Delehaunty K."/>
            <person name="Dinkelacker I."/>
            <person name="Fulton L."/>
            <person name="Fulton R."/>
            <person name="Godfrey J."/>
            <person name="Minx P."/>
            <person name="Mitreva M."/>
            <person name="Roeseler W."/>
            <person name="Tian H."/>
            <person name="Witte H."/>
            <person name="Yang S.P."/>
            <person name="Wilson R.K."/>
            <person name="Sommer R.J."/>
        </authorList>
    </citation>
    <scope>NUCLEOTIDE SEQUENCE [LARGE SCALE GENOMIC DNA]</scope>
    <source>
        <strain evidence="2">PS312</strain>
    </source>
</reference>